<evidence type="ECO:0000313" key="2">
    <source>
        <dbReference type="Proteomes" id="UP000305095"/>
    </source>
</evidence>
<protein>
    <recommendedName>
        <fullName evidence="3">N-acetyltransferase domain-containing protein</fullName>
    </recommendedName>
</protein>
<evidence type="ECO:0008006" key="3">
    <source>
        <dbReference type="Google" id="ProtNLM"/>
    </source>
</evidence>
<evidence type="ECO:0000313" key="1">
    <source>
        <dbReference type="EMBL" id="TKV81071.1"/>
    </source>
</evidence>
<organism evidence="1 2">
    <name type="scientific">Bradyrhizobium elkanii</name>
    <dbReference type="NCBI Taxonomy" id="29448"/>
    <lineage>
        <taxon>Bacteria</taxon>
        <taxon>Pseudomonadati</taxon>
        <taxon>Pseudomonadota</taxon>
        <taxon>Alphaproteobacteria</taxon>
        <taxon>Hyphomicrobiales</taxon>
        <taxon>Nitrobacteraceae</taxon>
        <taxon>Bradyrhizobium</taxon>
    </lineage>
</organism>
<reference evidence="1 2" key="1">
    <citation type="submission" date="2019-05" db="EMBL/GenBank/DDBJ databases">
        <title>Draft Genome of Bradyrhizobium elkanii strain SEMIA 938, Used in Commercial Inoculants for Lupinus spp. in Brazil.</title>
        <authorList>
            <person name="Hungria M."/>
            <person name="Delamuta J.R.M."/>
            <person name="Ribeiro R.A."/>
            <person name="Nogueira M.A."/>
        </authorList>
    </citation>
    <scope>NUCLEOTIDE SEQUENCE [LARGE SCALE GENOMIC DNA]</scope>
    <source>
        <strain evidence="1 2">Semia 938</strain>
    </source>
</reference>
<accession>A0A4U6S225</accession>
<name>A0A4U6S225_BRAEL</name>
<proteinExistence type="predicted"/>
<comment type="caution">
    <text evidence="1">The sequence shown here is derived from an EMBL/GenBank/DDBJ whole genome shotgun (WGS) entry which is preliminary data.</text>
</comment>
<gene>
    <name evidence="1" type="ORF">FDV58_13060</name>
</gene>
<sequence>MEFWSSAMSRNLGSGYEAIKSPWTDYAIYSLPDASRVEACDRQPLMDAMNGIIAVNWQATEPHWTATSSPFDKKYSLILVYDRSGLIAFSVYRVLEMSAGLGIYRSGTEVLPAHQGRGFYGFFTSEVLKCSGAAARAAGNVIYGWRTRNPIVWAANAKICEKVTPSLLDDTQDLALQAACIEMCTSLYPGKPLELPDMIMRGAYGHIKHHRQAYHGTASLVDAAMLRKIPNSADALFSVGYARV</sequence>
<dbReference type="Proteomes" id="UP000305095">
    <property type="component" value="Unassembled WGS sequence"/>
</dbReference>
<dbReference type="AlphaFoldDB" id="A0A4U6S225"/>
<dbReference type="EMBL" id="SZZP01000007">
    <property type="protein sequence ID" value="TKV81071.1"/>
    <property type="molecule type" value="Genomic_DNA"/>
</dbReference>